<dbReference type="Pfam" id="PF04883">
    <property type="entry name" value="HK97-gp10_like"/>
    <property type="match status" value="1"/>
</dbReference>
<reference evidence="1 2" key="1">
    <citation type="submission" date="2018-11" db="EMBL/GenBank/DDBJ databases">
        <title>Species Designations Belie Phenotypic and Genotypic Heterogeneity in Oral Streptococci.</title>
        <authorList>
            <person name="Velsko I."/>
        </authorList>
    </citation>
    <scope>NUCLEOTIDE SEQUENCE [LARGE SCALE GENOMIC DNA]</scope>
    <source>
        <strain evidence="1 2">A52</strain>
    </source>
</reference>
<gene>
    <name evidence="1" type="ORF">D8792_09200</name>
</gene>
<evidence type="ECO:0000313" key="1">
    <source>
        <dbReference type="EMBL" id="RSJ88406.1"/>
    </source>
</evidence>
<dbReference type="AlphaFoldDB" id="A0A3R9LFJ5"/>
<protein>
    <recommendedName>
        <fullName evidence="3">Phage protein</fullName>
    </recommendedName>
</protein>
<accession>A0A3R9LFJ5</accession>
<name>A0A3R9LFJ5_STRCR</name>
<evidence type="ECO:0008006" key="3">
    <source>
        <dbReference type="Google" id="ProtNLM"/>
    </source>
</evidence>
<organism evidence="1 2">
    <name type="scientific">Streptococcus cristatus</name>
    <dbReference type="NCBI Taxonomy" id="45634"/>
    <lineage>
        <taxon>Bacteria</taxon>
        <taxon>Bacillati</taxon>
        <taxon>Bacillota</taxon>
        <taxon>Bacilli</taxon>
        <taxon>Lactobacillales</taxon>
        <taxon>Streptococcaceae</taxon>
        <taxon>Streptococcus</taxon>
    </lineage>
</organism>
<dbReference type="InterPro" id="IPR010064">
    <property type="entry name" value="HK97-gp10_tail"/>
</dbReference>
<evidence type="ECO:0000313" key="2">
    <source>
        <dbReference type="Proteomes" id="UP000270868"/>
    </source>
</evidence>
<dbReference type="NCBIfam" id="TIGR01725">
    <property type="entry name" value="phge_HK97_gp10"/>
    <property type="match status" value="1"/>
</dbReference>
<comment type="caution">
    <text evidence="1">The sequence shown here is derived from an EMBL/GenBank/DDBJ whole genome shotgun (WGS) entry which is preliminary data.</text>
</comment>
<sequence>MTKGLDEILANLTKLQVKAPRAAKAAVTEVADEFEKQLKVNTPEYFIVDDVHARDDTVVTGFKGANEGLVSKDIGYGKTTGWRIHFPDTGTSRQKAQNFKEKTITEMTPRAKEIYAQKVKEGLGLW</sequence>
<proteinExistence type="predicted"/>
<dbReference type="RefSeq" id="WP_125373837.1">
    <property type="nucleotide sequence ID" value="NZ_CAUUYS010000006.1"/>
</dbReference>
<dbReference type="EMBL" id="RJPS01000013">
    <property type="protein sequence ID" value="RSJ88406.1"/>
    <property type="molecule type" value="Genomic_DNA"/>
</dbReference>
<dbReference type="Proteomes" id="UP000270868">
    <property type="component" value="Unassembled WGS sequence"/>
</dbReference>